<dbReference type="InterPro" id="IPR038914">
    <property type="entry name" value="DCAF15"/>
</dbReference>
<dbReference type="KEGG" id="tad:TRIADDRAFT_58134"/>
<organism evidence="2 3">
    <name type="scientific">Trichoplax adhaerens</name>
    <name type="common">Trichoplax reptans</name>
    <dbReference type="NCBI Taxonomy" id="10228"/>
    <lineage>
        <taxon>Eukaryota</taxon>
        <taxon>Metazoa</taxon>
        <taxon>Placozoa</taxon>
        <taxon>Uniplacotomia</taxon>
        <taxon>Trichoplacea</taxon>
        <taxon>Trichoplacidae</taxon>
        <taxon>Trichoplax</taxon>
    </lineage>
</organism>
<dbReference type="GO" id="GO:0080008">
    <property type="term" value="C:Cul4-RING E3 ubiquitin ligase complex"/>
    <property type="evidence" value="ECO:0000318"/>
    <property type="project" value="GO_Central"/>
</dbReference>
<protein>
    <recommendedName>
        <fullName evidence="1">DDB1- and CUL4-associated factor 15 WD40 repeat-containing domain-containing protein</fullName>
    </recommendedName>
</protein>
<dbReference type="InParanoid" id="B3S0Y9"/>
<keyword evidence="3" id="KW-1185">Reference proteome</keyword>
<dbReference type="Pfam" id="PF14939">
    <property type="entry name" value="DCAF15_WD40"/>
    <property type="match status" value="1"/>
</dbReference>
<dbReference type="HOGENOM" id="CLU_517137_0_0_1"/>
<dbReference type="InterPro" id="IPR032734">
    <property type="entry name" value="DCAF15_WD40"/>
</dbReference>
<dbReference type="PANTHER" id="PTHR28541:SF1">
    <property type="entry name" value="DDB1- AND CUL4-ASSOCIATED FACTOR 15"/>
    <property type="match status" value="1"/>
</dbReference>
<dbReference type="RefSeq" id="XP_002114385.1">
    <property type="nucleotide sequence ID" value="XM_002114349.1"/>
</dbReference>
<evidence type="ECO:0000313" key="2">
    <source>
        <dbReference type="EMBL" id="EDV23475.1"/>
    </source>
</evidence>
<evidence type="ECO:0000313" key="3">
    <source>
        <dbReference type="Proteomes" id="UP000009022"/>
    </source>
</evidence>
<dbReference type="GO" id="GO:0016567">
    <property type="term" value="P:protein ubiquitination"/>
    <property type="evidence" value="ECO:0000318"/>
    <property type="project" value="GO_Central"/>
</dbReference>
<dbReference type="STRING" id="10228.B3S0Y9"/>
<dbReference type="OrthoDB" id="6354267at2759"/>
<feature type="domain" description="DDB1- and CUL4-associated factor 15 WD40 repeat-containing" evidence="1">
    <location>
        <begin position="35"/>
        <end position="256"/>
    </location>
</feature>
<sequence>MAAKIKRRDCNNIAIKLRAREIQQSYLGLNCRYSRTTSFWIKYPNRLCLPLRSLFGDDIHAARSSVFLGFTKDGQRLLSYSCNISTNQSTGFAPVYKYTLYWWNFNLNQPLTKYKSIRLFRDEEIQQQLKIILCESINDKYTVIVGQEMLSSSSSSDDCCRSYITIVATPPLHPCRLCNRNFDSSVRTISNLDSSDDDTYRHQNLNLLCLHHNYEIHFSYNLLSPYPPFLPSLNMVIDNCVIFNSGDGVRCLIFEVYPKAKLLTASSHNYKNFGRSSSPVGSNRIYDNLDQPNSNYDVKMNLTMNDHNNQHNKGDKSNIEDGATEYGNSNKCISDGIQNSDSKTVNNRFHKLTLLEIPNAVRRIRQVYYAMPDESNLEISASSSFDVENYFDLNIYNTKRQRLYLQPQDSELLEKDALITHQLALDIECCIGAIAELLPYLQEKELSLADYDLQIIDVCPFTMKLTILIVALFKGTQPPKRHHRKNWQSCCRLDCVLSWSLKTNKIWLTGDPKVSPIEFPALHQSQK</sequence>
<dbReference type="CDD" id="cd20917">
    <property type="entry name" value="DCAF15-NTD"/>
    <property type="match status" value="1"/>
</dbReference>
<reference evidence="2 3" key="1">
    <citation type="journal article" date="2008" name="Nature">
        <title>The Trichoplax genome and the nature of placozoans.</title>
        <authorList>
            <person name="Srivastava M."/>
            <person name="Begovic E."/>
            <person name="Chapman J."/>
            <person name="Putnam N.H."/>
            <person name="Hellsten U."/>
            <person name="Kawashima T."/>
            <person name="Kuo A."/>
            <person name="Mitros T."/>
            <person name="Salamov A."/>
            <person name="Carpenter M.L."/>
            <person name="Signorovitch A.Y."/>
            <person name="Moreno M.A."/>
            <person name="Kamm K."/>
            <person name="Grimwood J."/>
            <person name="Schmutz J."/>
            <person name="Shapiro H."/>
            <person name="Grigoriev I.V."/>
            <person name="Buss L.W."/>
            <person name="Schierwater B."/>
            <person name="Dellaporta S.L."/>
            <person name="Rokhsar D.S."/>
        </authorList>
    </citation>
    <scope>NUCLEOTIDE SEQUENCE [LARGE SCALE GENOMIC DNA]</scope>
    <source>
        <strain evidence="2 3">Grell-BS-1999</strain>
    </source>
</reference>
<dbReference type="AlphaFoldDB" id="B3S0Y9"/>
<dbReference type="eggNOG" id="ENOG502QQCQ">
    <property type="taxonomic scope" value="Eukaryota"/>
</dbReference>
<proteinExistence type="predicted"/>
<accession>B3S0Y9</accession>
<dbReference type="EMBL" id="DS985247">
    <property type="protein sequence ID" value="EDV23475.1"/>
    <property type="molecule type" value="Genomic_DNA"/>
</dbReference>
<dbReference type="GeneID" id="6755268"/>
<dbReference type="PANTHER" id="PTHR28541">
    <property type="entry name" value="DDB1- AND CUL4-ASSOCIATED FACTOR 15"/>
    <property type="match status" value="1"/>
</dbReference>
<dbReference type="CTD" id="6755268"/>
<gene>
    <name evidence="2" type="ORF">TRIADDRAFT_58134</name>
</gene>
<dbReference type="Proteomes" id="UP000009022">
    <property type="component" value="Unassembled WGS sequence"/>
</dbReference>
<dbReference type="OMA" id="RENVNAC"/>
<name>B3S0Y9_TRIAD</name>
<evidence type="ECO:0000259" key="1">
    <source>
        <dbReference type="Pfam" id="PF14939"/>
    </source>
</evidence>